<accession>X1HCB2</accession>
<name>X1HCB2_9ZZZZ</name>
<feature type="non-terminal residue" evidence="2">
    <location>
        <position position="185"/>
    </location>
</feature>
<evidence type="ECO:0000313" key="2">
    <source>
        <dbReference type="EMBL" id="GAH54720.1"/>
    </source>
</evidence>
<dbReference type="Pfam" id="PF00501">
    <property type="entry name" value="AMP-binding"/>
    <property type="match status" value="1"/>
</dbReference>
<organism evidence="2">
    <name type="scientific">marine sediment metagenome</name>
    <dbReference type="NCBI Taxonomy" id="412755"/>
    <lineage>
        <taxon>unclassified sequences</taxon>
        <taxon>metagenomes</taxon>
        <taxon>ecological metagenomes</taxon>
    </lineage>
</organism>
<reference evidence="2" key="1">
    <citation type="journal article" date="2014" name="Front. Microbiol.">
        <title>High frequency of phylogenetically diverse reductive dehalogenase-homologous genes in deep subseafloor sedimentary metagenomes.</title>
        <authorList>
            <person name="Kawai M."/>
            <person name="Futagami T."/>
            <person name="Toyoda A."/>
            <person name="Takaki Y."/>
            <person name="Nishi S."/>
            <person name="Hori S."/>
            <person name="Arai W."/>
            <person name="Tsubouchi T."/>
            <person name="Morono Y."/>
            <person name="Uchiyama I."/>
            <person name="Ito T."/>
            <person name="Fujiyama A."/>
            <person name="Inagaki F."/>
            <person name="Takami H."/>
        </authorList>
    </citation>
    <scope>NUCLEOTIDE SEQUENCE</scope>
    <source>
        <strain evidence="2">Expedition CK06-06</strain>
    </source>
</reference>
<dbReference type="Gene3D" id="3.40.50.12780">
    <property type="entry name" value="N-terminal domain of ligase-like"/>
    <property type="match status" value="1"/>
</dbReference>
<protein>
    <recommendedName>
        <fullName evidence="1">AMP-dependent synthetase/ligase domain-containing protein</fullName>
    </recommendedName>
</protein>
<dbReference type="EMBL" id="BARU01024908">
    <property type="protein sequence ID" value="GAH54720.1"/>
    <property type="molecule type" value="Genomic_DNA"/>
</dbReference>
<gene>
    <name evidence="2" type="ORF">S03H2_40202</name>
</gene>
<evidence type="ECO:0000259" key="1">
    <source>
        <dbReference type="Pfam" id="PF00501"/>
    </source>
</evidence>
<dbReference type="InterPro" id="IPR042099">
    <property type="entry name" value="ANL_N_sf"/>
</dbReference>
<feature type="domain" description="AMP-dependent synthetase/ligase" evidence="1">
    <location>
        <begin position="91"/>
        <end position="164"/>
    </location>
</feature>
<sequence length="185" mass="20412">MRLLVPANWDRELILPLSQIKADIQIYGVLPTSMLGSGGSGPDIPQITTKQAEEYIELAHSAGLTFNYLLNAPCMNNMEWQEDTHRELVQHLEWVNNYFGVIKAGGVAVLLSSRLKAPELDSFLRDSDTRILITEKKFSQMLSAVLPSLPQLKQVLEVDGGSYKTMVAGSSAVPPDVDIDDEDKA</sequence>
<proteinExistence type="predicted"/>
<dbReference type="SUPFAM" id="SSF56801">
    <property type="entry name" value="Acetyl-CoA synthetase-like"/>
    <property type="match status" value="1"/>
</dbReference>
<dbReference type="InterPro" id="IPR000873">
    <property type="entry name" value="AMP-dep_synth/lig_dom"/>
</dbReference>
<dbReference type="AlphaFoldDB" id="X1HCB2"/>
<comment type="caution">
    <text evidence="2">The sequence shown here is derived from an EMBL/GenBank/DDBJ whole genome shotgun (WGS) entry which is preliminary data.</text>
</comment>